<comment type="similarity">
    <text evidence="2">Belongs to the YkuD family.</text>
</comment>
<feature type="signal peptide" evidence="8">
    <location>
        <begin position="1"/>
        <end position="21"/>
    </location>
</feature>
<dbReference type="Gene3D" id="2.40.440.10">
    <property type="entry name" value="L,D-transpeptidase catalytic domain-like"/>
    <property type="match status" value="1"/>
</dbReference>
<dbReference type="PANTHER" id="PTHR30582">
    <property type="entry name" value="L,D-TRANSPEPTIDASE"/>
    <property type="match status" value="1"/>
</dbReference>
<accession>A0ABM7ZFA5</accession>
<keyword evidence="5 7" id="KW-0573">Peptidoglycan synthesis</keyword>
<dbReference type="InterPro" id="IPR005490">
    <property type="entry name" value="LD_TPept_cat_dom"/>
</dbReference>
<feature type="active site" description="Nucleophile" evidence="7">
    <location>
        <position position="145"/>
    </location>
</feature>
<dbReference type="InterPro" id="IPR050979">
    <property type="entry name" value="LD-transpeptidase"/>
</dbReference>
<evidence type="ECO:0000313" key="10">
    <source>
        <dbReference type="EMBL" id="BDL43306.1"/>
    </source>
</evidence>
<name>A0ABM7ZFA5_9BACT</name>
<sequence>MKLLPYLPLMILLFVPGTVHAAMEAEHLETHAEFVARKGYPESMEQWSDRHLLKAVDARVLHVVIYLGSQRGRLYANEQVVMDFPVCTGDRDHPTPAGTFTVLEKDKDHYSDLYGLAMPCFMRLTRDGIGLHAGPVFRTPQSHGCIRMTRESCVSLFNRIRLGTPVRIVAECVMKH</sequence>
<comment type="pathway">
    <text evidence="1 7">Cell wall biogenesis; peptidoglycan biosynthesis.</text>
</comment>
<dbReference type="CDD" id="cd16913">
    <property type="entry name" value="YkuD_like"/>
    <property type="match status" value="1"/>
</dbReference>
<keyword evidence="8" id="KW-0732">Signal</keyword>
<evidence type="ECO:0000256" key="8">
    <source>
        <dbReference type="SAM" id="SignalP"/>
    </source>
</evidence>
<dbReference type="Pfam" id="PF03734">
    <property type="entry name" value="YkuD"/>
    <property type="match status" value="1"/>
</dbReference>
<dbReference type="InterPro" id="IPR038063">
    <property type="entry name" value="Transpep_catalytic_dom"/>
</dbReference>
<dbReference type="RefSeq" id="WP_215435444.1">
    <property type="nucleotide sequence ID" value="NZ_AP025943.1"/>
</dbReference>
<evidence type="ECO:0000256" key="4">
    <source>
        <dbReference type="ARBA" id="ARBA00022960"/>
    </source>
</evidence>
<dbReference type="SUPFAM" id="SSF141523">
    <property type="entry name" value="L,D-transpeptidase catalytic domain-like"/>
    <property type="match status" value="1"/>
</dbReference>
<organism evidence="10 11">
    <name type="scientific">Akkermansia biwaensis</name>
    <dbReference type="NCBI Taxonomy" id="2946555"/>
    <lineage>
        <taxon>Bacteria</taxon>
        <taxon>Pseudomonadati</taxon>
        <taxon>Verrucomicrobiota</taxon>
        <taxon>Verrucomicrobiia</taxon>
        <taxon>Verrucomicrobiales</taxon>
        <taxon>Akkermansiaceae</taxon>
        <taxon>Akkermansia</taxon>
    </lineage>
</organism>
<feature type="active site" description="Proton donor/acceptor" evidence="7">
    <location>
        <position position="132"/>
    </location>
</feature>
<protein>
    <recommendedName>
        <fullName evidence="9">L,D-TPase catalytic domain-containing protein</fullName>
    </recommendedName>
</protein>
<keyword evidence="4 7" id="KW-0133">Cell shape</keyword>
<feature type="chain" id="PRO_5046651281" description="L,D-TPase catalytic domain-containing protein" evidence="8">
    <location>
        <begin position="22"/>
        <end position="176"/>
    </location>
</feature>
<evidence type="ECO:0000256" key="2">
    <source>
        <dbReference type="ARBA" id="ARBA00005992"/>
    </source>
</evidence>
<reference evidence="10" key="1">
    <citation type="submission" date="2022-06" db="EMBL/GenBank/DDBJ databases">
        <title>Akkermansia biwalacus sp. nov., an anaerobic mucin-degrading bacterium isolated from human intestine.</title>
        <authorList>
            <person name="Kobayashi Y."/>
            <person name="Inoue S."/>
            <person name="Kawahara T."/>
            <person name="Kohda N."/>
        </authorList>
    </citation>
    <scope>NUCLEOTIDE SEQUENCE</scope>
    <source>
        <strain evidence="10">WON2089</strain>
    </source>
</reference>
<dbReference type="Proteomes" id="UP001062263">
    <property type="component" value="Chromosome"/>
</dbReference>
<feature type="domain" description="L,D-TPase catalytic" evidence="9">
    <location>
        <begin position="61"/>
        <end position="169"/>
    </location>
</feature>
<keyword evidence="3" id="KW-0808">Transferase</keyword>
<dbReference type="PANTHER" id="PTHR30582:SF2">
    <property type="entry name" value="L,D-TRANSPEPTIDASE YCIB-RELATED"/>
    <property type="match status" value="1"/>
</dbReference>
<dbReference type="PROSITE" id="PS52029">
    <property type="entry name" value="LD_TPASE"/>
    <property type="match status" value="1"/>
</dbReference>
<evidence type="ECO:0000313" key="11">
    <source>
        <dbReference type="Proteomes" id="UP001062263"/>
    </source>
</evidence>
<evidence type="ECO:0000256" key="3">
    <source>
        <dbReference type="ARBA" id="ARBA00022679"/>
    </source>
</evidence>
<evidence type="ECO:0000259" key="9">
    <source>
        <dbReference type="PROSITE" id="PS52029"/>
    </source>
</evidence>
<evidence type="ECO:0000256" key="7">
    <source>
        <dbReference type="PROSITE-ProRule" id="PRU01373"/>
    </source>
</evidence>
<evidence type="ECO:0000256" key="6">
    <source>
        <dbReference type="ARBA" id="ARBA00023316"/>
    </source>
</evidence>
<gene>
    <name evidence="10" type="ORF">Abiwalacus_08800</name>
</gene>
<keyword evidence="11" id="KW-1185">Reference proteome</keyword>
<evidence type="ECO:0000256" key="1">
    <source>
        <dbReference type="ARBA" id="ARBA00004752"/>
    </source>
</evidence>
<keyword evidence="6 7" id="KW-0961">Cell wall biogenesis/degradation</keyword>
<dbReference type="EMBL" id="AP025943">
    <property type="protein sequence ID" value="BDL43306.1"/>
    <property type="molecule type" value="Genomic_DNA"/>
</dbReference>
<evidence type="ECO:0000256" key="5">
    <source>
        <dbReference type="ARBA" id="ARBA00022984"/>
    </source>
</evidence>
<proteinExistence type="inferred from homology"/>